<sequence>MWCCRCSKVLTGFDALCLFLILTKHQEDHPFATYLNLLPVDYTIPLYCSIPLNSQYFTGWTEKLYSQQCADYFACKRRCSIVFELIEEEFGGKNYLDKWFPWAWATVNSRCIYKENTTDEHSFCNNWFGGQQDSASIALIPFLDMINHSSDSKISCKFNQKSKSFQLVQLDGCIHKGQEIFICYGPHNNARLFLEYGFILEQNPNDSVEFNPDDLKVLCDSGDISEKNWNALILSKITCSEWSKFLYGMDVEEFMLDAKVVNLALNCLNAYINFLKVEQPKKFSDSLPPYVQHCLRKLWENERYIISQCIEELQIACDNIVTA</sequence>
<dbReference type="InterPro" id="IPR050600">
    <property type="entry name" value="SETD3_SETD6_MTase"/>
</dbReference>
<feature type="chain" id="PRO_5037157070" evidence="1">
    <location>
        <begin position="26"/>
        <end position="323"/>
    </location>
</feature>
<dbReference type="AlphaFoldDB" id="A0A915HS28"/>
<dbReference type="Proteomes" id="UP000887565">
    <property type="component" value="Unplaced"/>
</dbReference>
<dbReference type="WBParaSite" id="nRc.2.0.1.t04331-RA">
    <property type="protein sequence ID" value="nRc.2.0.1.t04331-RA"/>
    <property type="gene ID" value="nRc.2.0.1.g04331"/>
</dbReference>
<dbReference type="PANTHER" id="PTHR13271">
    <property type="entry name" value="UNCHARACTERIZED PUTATIVE METHYLTRANSFERASE"/>
    <property type="match status" value="1"/>
</dbReference>
<keyword evidence="1" id="KW-0732">Signal</keyword>
<dbReference type="GO" id="GO:0016279">
    <property type="term" value="F:protein-lysine N-methyltransferase activity"/>
    <property type="evidence" value="ECO:0007669"/>
    <property type="project" value="TreeGrafter"/>
</dbReference>
<dbReference type="InterPro" id="IPR046341">
    <property type="entry name" value="SET_dom_sf"/>
</dbReference>
<dbReference type="Gene3D" id="3.90.1410.10">
    <property type="entry name" value="set domain protein methyltransferase, domain 1"/>
    <property type="match status" value="1"/>
</dbReference>
<protein>
    <submittedName>
        <fullName evidence="3">SET domain-containing protein</fullName>
    </submittedName>
</protein>
<organism evidence="2 3">
    <name type="scientific">Romanomermis culicivorax</name>
    <name type="common">Nematode worm</name>
    <dbReference type="NCBI Taxonomy" id="13658"/>
    <lineage>
        <taxon>Eukaryota</taxon>
        <taxon>Metazoa</taxon>
        <taxon>Ecdysozoa</taxon>
        <taxon>Nematoda</taxon>
        <taxon>Enoplea</taxon>
        <taxon>Dorylaimia</taxon>
        <taxon>Mermithida</taxon>
        <taxon>Mermithoidea</taxon>
        <taxon>Mermithidae</taxon>
        <taxon>Romanomermis</taxon>
    </lineage>
</organism>
<evidence type="ECO:0000313" key="2">
    <source>
        <dbReference type="Proteomes" id="UP000887565"/>
    </source>
</evidence>
<accession>A0A915HS28</accession>
<keyword evidence="2" id="KW-1185">Reference proteome</keyword>
<dbReference type="PANTHER" id="PTHR13271:SF151">
    <property type="entry name" value="SET DOMAIN-CONTAINING PROTEIN 4"/>
    <property type="match status" value="1"/>
</dbReference>
<dbReference type="SUPFAM" id="SSF82199">
    <property type="entry name" value="SET domain"/>
    <property type="match status" value="1"/>
</dbReference>
<evidence type="ECO:0000313" key="3">
    <source>
        <dbReference type="WBParaSite" id="nRc.2.0.1.t04331-RA"/>
    </source>
</evidence>
<reference evidence="3" key="1">
    <citation type="submission" date="2022-11" db="UniProtKB">
        <authorList>
            <consortium name="WormBaseParasite"/>
        </authorList>
    </citation>
    <scope>IDENTIFICATION</scope>
</reference>
<proteinExistence type="predicted"/>
<evidence type="ECO:0000256" key="1">
    <source>
        <dbReference type="SAM" id="SignalP"/>
    </source>
</evidence>
<name>A0A915HS28_ROMCU</name>
<feature type="signal peptide" evidence="1">
    <location>
        <begin position="1"/>
        <end position="25"/>
    </location>
</feature>